<dbReference type="AlphaFoldDB" id="A0A0S7EU75"/>
<protein>
    <submittedName>
        <fullName evidence="1">PPUP9174</fullName>
    </submittedName>
</protein>
<organism evidence="1">
    <name type="scientific">Poeciliopsis prolifica</name>
    <name type="common">blackstripe livebearer</name>
    <dbReference type="NCBI Taxonomy" id="188132"/>
    <lineage>
        <taxon>Eukaryota</taxon>
        <taxon>Metazoa</taxon>
        <taxon>Chordata</taxon>
        <taxon>Craniata</taxon>
        <taxon>Vertebrata</taxon>
        <taxon>Euteleostomi</taxon>
        <taxon>Actinopterygii</taxon>
        <taxon>Neopterygii</taxon>
        <taxon>Teleostei</taxon>
        <taxon>Neoteleostei</taxon>
        <taxon>Acanthomorphata</taxon>
        <taxon>Ovalentaria</taxon>
        <taxon>Atherinomorphae</taxon>
        <taxon>Cyprinodontiformes</taxon>
        <taxon>Poeciliidae</taxon>
        <taxon>Poeciliinae</taxon>
        <taxon>Poeciliopsis</taxon>
    </lineage>
</organism>
<dbReference type="EMBL" id="GBYX01476451">
    <property type="protein sequence ID" value="JAO05226.1"/>
    <property type="molecule type" value="Transcribed_RNA"/>
</dbReference>
<gene>
    <name evidence="1" type="primary">PPUP9174</name>
</gene>
<feature type="non-terminal residue" evidence="1">
    <location>
        <position position="1"/>
    </location>
</feature>
<proteinExistence type="predicted"/>
<reference evidence="1" key="1">
    <citation type="submission" date="2014-12" db="EMBL/GenBank/DDBJ databases">
        <title>Parallel Evolution in Life History Adaptation Evident in the Tissue-Specific Poeciliopsis prolifica transcriptome.</title>
        <authorList>
            <person name="Jue N.K."/>
            <person name="Foley R.J."/>
            <person name="Obergfell C."/>
            <person name="Reznick D.N."/>
            <person name="O'Neill R.J."/>
            <person name="O'Neill M.J."/>
        </authorList>
    </citation>
    <scope>NUCLEOTIDE SEQUENCE</scope>
</reference>
<evidence type="ECO:0000313" key="1">
    <source>
        <dbReference type="EMBL" id="JAO05226.1"/>
    </source>
</evidence>
<accession>A0A0S7EU75</accession>
<name>A0A0S7EU75_9TELE</name>
<sequence length="136" mass="15148">KHQLAFVIFLMSRGFQLGNVHGCHLYSVPLSFESSTLTLADGSEVSRSLGVFLGSSMTYSMIPPYVRRVINPGNVLHCSMFSPSVNNSYCCGSQSFRNYLTVFRVIDLSDVLIYVKFTQKVGGLGWSKTEQICDFL</sequence>